<evidence type="ECO:0000313" key="4">
    <source>
        <dbReference type="Proteomes" id="UP000531168"/>
    </source>
</evidence>
<feature type="transmembrane region" description="Helical" evidence="2">
    <location>
        <begin position="193"/>
        <end position="216"/>
    </location>
</feature>
<feature type="region of interest" description="Disordered" evidence="1">
    <location>
        <begin position="259"/>
        <end position="290"/>
    </location>
</feature>
<feature type="compositionally biased region" description="Basic and acidic residues" evidence="1">
    <location>
        <begin position="259"/>
        <end position="268"/>
    </location>
</feature>
<dbReference type="EMBL" id="VXAR01005683">
    <property type="protein sequence ID" value="NXK76340.1"/>
    <property type="molecule type" value="Genomic_DNA"/>
</dbReference>
<evidence type="ECO:0000256" key="1">
    <source>
        <dbReference type="SAM" id="MobiDB-lite"/>
    </source>
</evidence>
<dbReference type="AlphaFoldDB" id="A0A7L0M5P7"/>
<feature type="non-terminal residue" evidence="3">
    <location>
        <position position="1"/>
    </location>
</feature>
<dbReference type="PANTHER" id="PTHR45427">
    <property type="entry name" value="MUCIN-15"/>
    <property type="match status" value="1"/>
</dbReference>
<feature type="region of interest" description="Disordered" evidence="1">
    <location>
        <begin position="1"/>
        <end position="54"/>
    </location>
</feature>
<feature type="compositionally biased region" description="Polar residues" evidence="1">
    <location>
        <begin position="38"/>
        <end position="54"/>
    </location>
</feature>
<name>A0A7L0M5P7_9PSIT</name>
<accession>A0A7L0M5P7</accession>
<reference evidence="3 4" key="1">
    <citation type="submission" date="2019-09" db="EMBL/GenBank/DDBJ databases">
        <title>Bird 10,000 Genomes (B10K) Project - Family phase.</title>
        <authorList>
            <person name="Zhang G."/>
        </authorList>
    </citation>
    <scope>NUCLEOTIDE SEQUENCE [LARGE SCALE GENOMIC DNA]</scope>
    <source>
        <strain evidence="3">B10K-DU-001-46</strain>
        <tissue evidence="3">Muscle</tissue>
    </source>
</reference>
<feature type="compositionally biased region" description="Low complexity" evidence="1">
    <location>
        <begin position="96"/>
        <end position="115"/>
    </location>
</feature>
<keyword evidence="4" id="KW-1185">Reference proteome</keyword>
<keyword evidence="2" id="KW-0472">Membrane</keyword>
<dbReference type="Pfam" id="PF15672">
    <property type="entry name" value="Mucin15"/>
    <property type="match status" value="1"/>
</dbReference>
<protein>
    <submittedName>
        <fullName evidence="3">MUC15 protein</fullName>
    </submittedName>
</protein>
<dbReference type="PANTHER" id="PTHR45427:SF1">
    <property type="entry name" value="MUCIN-15"/>
    <property type="match status" value="1"/>
</dbReference>
<dbReference type="InterPro" id="IPR031371">
    <property type="entry name" value="Mucin-15"/>
</dbReference>
<keyword evidence="2" id="KW-0812">Transmembrane</keyword>
<feature type="compositionally biased region" description="Polar residues" evidence="1">
    <location>
        <begin position="1"/>
        <end position="19"/>
    </location>
</feature>
<comment type="caution">
    <text evidence="3">The sequence shown here is derived from an EMBL/GenBank/DDBJ whole genome shotgun (WGS) entry which is preliminary data.</text>
</comment>
<dbReference type="Proteomes" id="UP000531168">
    <property type="component" value="Unassembled WGS sequence"/>
</dbReference>
<feature type="non-terminal residue" evidence="3">
    <location>
        <position position="290"/>
    </location>
</feature>
<proteinExistence type="predicted"/>
<gene>
    <name evidence="3" type="primary">Muc15</name>
    <name evidence="3" type="ORF">AMAGUI_R15810</name>
</gene>
<evidence type="ECO:0000313" key="3">
    <source>
        <dbReference type="EMBL" id="NXK76340.1"/>
    </source>
</evidence>
<sequence>QSASQRLVPTTTTAINPSIVSHAAPATANVKENEAESTEMSSQPKSTPLRSTDGTTLSLVATTVSKDRINNSATTFNRIPVSLATLTTIGDLSQLTKSASATSTSTEKSSNSTDTYSTPSAAVLPSDNSSISATTLLPTSTALTSSTVKEDSNTINFSTILQATELNHNFSNSSTALPDSKDANADKTNKGGVIAGVIVGTILLSILIGLTGYFICRKKRSESFSHKRLYDDTRNDPVLHLDNSLGPHDTSFGCVPDDRSSTADKAVEDNTGCPSDGIPMADMTSSHFSL</sequence>
<organism evidence="3 4">
    <name type="scientific">Amazona guildingii</name>
    <dbReference type="NCBI Taxonomy" id="175529"/>
    <lineage>
        <taxon>Eukaryota</taxon>
        <taxon>Metazoa</taxon>
        <taxon>Chordata</taxon>
        <taxon>Craniata</taxon>
        <taxon>Vertebrata</taxon>
        <taxon>Euteleostomi</taxon>
        <taxon>Archelosauria</taxon>
        <taxon>Archosauria</taxon>
        <taxon>Dinosauria</taxon>
        <taxon>Saurischia</taxon>
        <taxon>Theropoda</taxon>
        <taxon>Coelurosauria</taxon>
        <taxon>Aves</taxon>
        <taxon>Neognathae</taxon>
        <taxon>Neoaves</taxon>
        <taxon>Telluraves</taxon>
        <taxon>Australaves</taxon>
        <taxon>Psittaciformes</taxon>
        <taxon>Psittacidae</taxon>
        <taxon>Amazona</taxon>
    </lineage>
</organism>
<evidence type="ECO:0000256" key="2">
    <source>
        <dbReference type="SAM" id="Phobius"/>
    </source>
</evidence>
<feature type="region of interest" description="Disordered" evidence="1">
    <location>
        <begin position="96"/>
        <end position="124"/>
    </location>
</feature>
<keyword evidence="2" id="KW-1133">Transmembrane helix</keyword>